<protein>
    <submittedName>
        <fullName evidence="1">Uncharacterized protein</fullName>
    </submittedName>
</protein>
<sequence>MLNIWYILIKYFIKYCKDNKYIYICDVIIE</sequence>
<proteinExistence type="predicted"/>
<evidence type="ECO:0000313" key="2">
    <source>
        <dbReference type="EMBL" id="CUQ19237.1"/>
    </source>
</evidence>
<evidence type="ECO:0000313" key="3">
    <source>
        <dbReference type="Proteomes" id="UP000095614"/>
    </source>
</evidence>
<dbReference type="EMBL" id="CZAF01000001">
    <property type="protein sequence ID" value="CUO34083.1"/>
    <property type="molecule type" value="Genomic_DNA"/>
</dbReference>
<dbReference type="EMBL" id="CZBF01000006">
    <property type="protein sequence ID" value="CUQ19237.1"/>
    <property type="molecule type" value="Genomic_DNA"/>
</dbReference>
<dbReference type="Proteomes" id="UP000095788">
    <property type="component" value="Unassembled WGS sequence"/>
</dbReference>
<name>A0A174E8S5_BACUN</name>
<dbReference type="Proteomes" id="UP000095614">
    <property type="component" value="Unassembled WGS sequence"/>
</dbReference>
<evidence type="ECO:0000313" key="1">
    <source>
        <dbReference type="EMBL" id="CUO34083.1"/>
    </source>
</evidence>
<gene>
    <name evidence="1" type="ORF">ERS852462_00108</name>
    <name evidence="2" type="ORF">ERS852554_03341</name>
</gene>
<dbReference type="AlphaFoldDB" id="A0A174E8S5"/>
<organism evidence="1 3">
    <name type="scientific">Bacteroides uniformis</name>
    <dbReference type="NCBI Taxonomy" id="820"/>
    <lineage>
        <taxon>Bacteria</taxon>
        <taxon>Pseudomonadati</taxon>
        <taxon>Bacteroidota</taxon>
        <taxon>Bacteroidia</taxon>
        <taxon>Bacteroidales</taxon>
        <taxon>Bacteroidaceae</taxon>
        <taxon>Bacteroides</taxon>
    </lineage>
</organism>
<reference evidence="3 4" key="1">
    <citation type="submission" date="2015-09" db="EMBL/GenBank/DDBJ databases">
        <authorList>
            <consortium name="Pathogen Informatics"/>
        </authorList>
    </citation>
    <scope>NUCLEOTIDE SEQUENCE [LARGE SCALE GENOMIC DNA]</scope>
    <source>
        <strain evidence="1 3">2789STDY5834847</strain>
        <strain evidence="2 4">2789STDY5834942</strain>
    </source>
</reference>
<accession>A0A174E8S5</accession>
<evidence type="ECO:0000313" key="4">
    <source>
        <dbReference type="Proteomes" id="UP000095788"/>
    </source>
</evidence>